<dbReference type="PANTHER" id="PTHR43792">
    <property type="entry name" value="GNAT FAMILY, PUTATIVE (AFU_ORTHOLOGUE AFUA_3G00765)-RELATED-RELATED"/>
    <property type="match status" value="1"/>
</dbReference>
<keyword evidence="2" id="KW-0808">Transferase</keyword>
<keyword evidence="3" id="KW-1185">Reference proteome</keyword>
<dbReference type="InterPro" id="IPR051531">
    <property type="entry name" value="N-acetyltransferase"/>
</dbReference>
<dbReference type="SUPFAM" id="SSF55729">
    <property type="entry name" value="Acyl-CoA N-acyltransferases (Nat)"/>
    <property type="match status" value="1"/>
</dbReference>
<dbReference type="EMBL" id="PUWT01000026">
    <property type="protein sequence ID" value="PQQ25996.1"/>
    <property type="molecule type" value="Genomic_DNA"/>
</dbReference>
<dbReference type="InterPro" id="IPR000182">
    <property type="entry name" value="GNAT_dom"/>
</dbReference>
<evidence type="ECO:0000259" key="1">
    <source>
        <dbReference type="Pfam" id="PF13302"/>
    </source>
</evidence>
<dbReference type="GO" id="GO:0016747">
    <property type="term" value="F:acyltransferase activity, transferring groups other than amino-acyl groups"/>
    <property type="evidence" value="ECO:0007669"/>
    <property type="project" value="InterPro"/>
</dbReference>
<reference evidence="2 3" key="1">
    <citation type="submission" date="2018-02" db="EMBL/GenBank/DDBJ databases">
        <title>Five New Genomes of Indian Photorhabdus Isolates TSA.</title>
        <authorList>
            <person name="Dubay B."/>
            <person name="Somvanshi V.S."/>
        </authorList>
    </citation>
    <scope>NUCLEOTIDE SEQUENCE [LARGE SCALE GENOMIC DNA]</scope>
    <source>
        <strain evidence="2 3">H1</strain>
    </source>
</reference>
<dbReference type="Gene3D" id="3.40.630.30">
    <property type="match status" value="1"/>
</dbReference>
<gene>
    <name evidence="2" type="ORF">C6H66_10785</name>
</gene>
<dbReference type="Pfam" id="PF13302">
    <property type="entry name" value="Acetyltransf_3"/>
    <property type="match status" value="1"/>
</dbReference>
<sequence length="199" mass="23568">MLLFYKTEHYKGKLKWNKKKLETKRLILSPLESKDHIQIQNIFPQWEIVRYLTANTPWPYPDNGALEYINNIALPSMAEGNAWFWTIRKKDEPSIIIGMISLYEQENNNRGFWLDPQWHGNGFMTEAVQVVTDFWFNTLNRQVLRAPKSSDNIASKKISIKSGMRLIRLENKDFVSGRMLSETWEITRDEWNNNNSQKE</sequence>
<evidence type="ECO:0000313" key="2">
    <source>
        <dbReference type="EMBL" id="PQQ25996.1"/>
    </source>
</evidence>
<evidence type="ECO:0000313" key="3">
    <source>
        <dbReference type="Proteomes" id="UP000239550"/>
    </source>
</evidence>
<dbReference type="Proteomes" id="UP000239550">
    <property type="component" value="Unassembled WGS sequence"/>
</dbReference>
<name>A0A2S8Q267_9GAMM</name>
<organism evidence="2 3">
    <name type="scientific">Photorhabdus hindustanensis</name>
    <dbReference type="NCBI Taxonomy" id="2918802"/>
    <lineage>
        <taxon>Bacteria</taxon>
        <taxon>Pseudomonadati</taxon>
        <taxon>Pseudomonadota</taxon>
        <taxon>Gammaproteobacteria</taxon>
        <taxon>Enterobacterales</taxon>
        <taxon>Morganellaceae</taxon>
        <taxon>Photorhabdus</taxon>
    </lineage>
</organism>
<proteinExistence type="predicted"/>
<protein>
    <submittedName>
        <fullName evidence="2">GNAT family N-acetyltransferase</fullName>
    </submittedName>
</protein>
<accession>A0A2S8Q267</accession>
<dbReference type="InterPro" id="IPR016181">
    <property type="entry name" value="Acyl_CoA_acyltransferase"/>
</dbReference>
<comment type="caution">
    <text evidence="2">The sequence shown here is derived from an EMBL/GenBank/DDBJ whole genome shotgun (WGS) entry which is preliminary data.</text>
</comment>
<feature type="domain" description="N-acetyltransferase" evidence="1">
    <location>
        <begin position="25"/>
        <end position="165"/>
    </location>
</feature>
<dbReference type="RefSeq" id="WP_105395596.1">
    <property type="nucleotide sequence ID" value="NZ_CAWNTA010000075.1"/>
</dbReference>
<dbReference type="AlphaFoldDB" id="A0A2S8Q267"/>